<dbReference type="Pfam" id="PF10974">
    <property type="entry name" value="DUF2804"/>
    <property type="match status" value="1"/>
</dbReference>
<protein>
    <submittedName>
        <fullName evidence="1">DUF2804 domain-containing protein</fullName>
    </submittedName>
</protein>
<sequence length="340" mass="38299">MPRLEKLIQPNGQPVFGVFPDGVEKINYLDYDLRTTMDRKRGPLAKRLGFNQFQFISFASEQLIVGLAIVDLKLISNAFVYLYEPATGAFEEFSFLQPLARKTSMDPAPNGGESTFRKGDARLTIHATPDPGTRRVKVNLAGRVQIDATIDEAAAYNPLAVCSRAGYDGWVFTQKSAAHLCEGRIQWDKRAFDLNEINALAAVDWTAGFMRRETFWNWGSLSCHLPDGRLLGLNLAAGVNETGVTENALWLDGHIIKVDMVDFQFDRYQAEKPWKMRSADGIVDLTFAPRGQRKEKLNVLIMQSNFTQHFGQFYGEIHLPDETISLNGAWGFAEDHFAKW</sequence>
<name>A0A2Z4FQ07_9DELT</name>
<reference evidence="1 2" key="1">
    <citation type="submission" date="2018-06" db="EMBL/GenBank/DDBJ databases">
        <title>Lujinxingia sediminis gen. nov. sp. nov., a new facultative anaerobic member of the class Deltaproteobacteria, and proposal of Lujinxingaceae fam. nov.</title>
        <authorList>
            <person name="Guo L.-Y."/>
            <person name="Li C.-M."/>
            <person name="Wang S."/>
            <person name="Du Z.-J."/>
        </authorList>
    </citation>
    <scope>NUCLEOTIDE SEQUENCE [LARGE SCALE GENOMIC DNA]</scope>
    <source>
        <strain evidence="1 2">FA350</strain>
    </source>
</reference>
<accession>A0A2Z4FQ07</accession>
<dbReference type="RefSeq" id="WP_111336934.1">
    <property type="nucleotide sequence ID" value="NZ_CP030032.1"/>
</dbReference>
<dbReference type="EMBL" id="CP030032">
    <property type="protein sequence ID" value="AWV91043.1"/>
    <property type="molecule type" value="Genomic_DNA"/>
</dbReference>
<dbReference type="OrthoDB" id="5413160at2"/>
<dbReference type="AlphaFoldDB" id="A0A2Z4FQ07"/>
<keyword evidence="2" id="KW-1185">Reference proteome</keyword>
<dbReference type="KEGG" id="bsed:DN745_17585"/>
<dbReference type="InterPro" id="IPR021243">
    <property type="entry name" value="DUF2804"/>
</dbReference>
<evidence type="ECO:0000313" key="1">
    <source>
        <dbReference type="EMBL" id="AWV91043.1"/>
    </source>
</evidence>
<dbReference type="PANTHER" id="PTHR35868">
    <property type="entry name" value="DUF2804 DOMAIN-CONTAINING PROTEIN-RELATED"/>
    <property type="match status" value="1"/>
</dbReference>
<dbReference type="Proteomes" id="UP000249799">
    <property type="component" value="Chromosome"/>
</dbReference>
<organism evidence="1 2">
    <name type="scientific">Bradymonas sediminis</name>
    <dbReference type="NCBI Taxonomy" id="1548548"/>
    <lineage>
        <taxon>Bacteria</taxon>
        <taxon>Deltaproteobacteria</taxon>
        <taxon>Bradymonadales</taxon>
        <taxon>Bradymonadaceae</taxon>
        <taxon>Bradymonas</taxon>
    </lineage>
</organism>
<proteinExistence type="predicted"/>
<dbReference type="PANTHER" id="PTHR35868:SF4">
    <property type="entry name" value="DUF2804 DOMAIN-CONTAINING PROTEIN"/>
    <property type="match status" value="1"/>
</dbReference>
<gene>
    <name evidence="1" type="ORF">DN745_17585</name>
</gene>
<evidence type="ECO:0000313" key="2">
    <source>
        <dbReference type="Proteomes" id="UP000249799"/>
    </source>
</evidence>